<dbReference type="AlphaFoldDB" id="A0A7U2I1P3"/>
<dbReference type="Proteomes" id="UP000663193">
    <property type="component" value="Chromosome 10"/>
</dbReference>
<evidence type="ECO:0000256" key="1">
    <source>
        <dbReference type="SAM" id="Phobius"/>
    </source>
</evidence>
<keyword evidence="1" id="KW-1133">Transmembrane helix</keyword>
<organism evidence="2 3">
    <name type="scientific">Phaeosphaeria nodorum (strain SN15 / ATCC MYA-4574 / FGSC 10173)</name>
    <name type="common">Glume blotch fungus</name>
    <name type="synonym">Parastagonospora nodorum</name>
    <dbReference type="NCBI Taxonomy" id="321614"/>
    <lineage>
        <taxon>Eukaryota</taxon>
        <taxon>Fungi</taxon>
        <taxon>Dikarya</taxon>
        <taxon>Ascomycota</taxon>
        <taxon>Pezizomycotina</taxon>
        <taxon>Dothideomycetes</taxon>
        <taxon>Pleosporomycetidae</taxon>
        <taxon>Pleosporales</taxon>
        <taxon>Pleosporineae</taxon>
        <taxon>Phaeosphaeriaceae</taxon>
        <taxon>Parastagonospora</taxon>
    </lineage>
</organism>
<evidence type="ECO:0000313" key="3">
    <source>
        <dbReference type="Proteomes" id="UP000663193"/>
    </source>
</evidence>
<evidence type="ECO:0000313" key="2">
    <source>
        <dbReference type="EMBL" id="QRD00066.1"/>
    </source>
</evidence>
<gene>
    <name evidence="2" type="ORF">JI435_304930</name>
</gene>
<feature type="transmembrane region" description="Helical" evidence="1">
    <location>
        <begin position="20"/>
        <end position="38"/>
    </location>
</feature>
<reference evidence="3" key="1">
    <citation type="journal article" date="2021" name="BMC Genomics">
        <title>Chromosome-level genome assembly and manually-curated proteome of model necrotroph Parastagonospora nodorum Sn15 reveals a genome-wide trove of candidate effector homologs, and redundancy of virulence-related functions within an accessory chromosome.</title>
        <authorList>
            <person name="Bertazzoni S."/>
            <person name="Jones D.A.B."/>
            <person name="Phan H.T."/>
            <person name="Tan K.-C."/>
            <person name="Hane J.K."/>
        </authorList>
    </citation>
    <scope>NUCLEOTIDE SEQUENCE [LARGE SCALE GENOMIC DNA]</scope>
    <source>
        <strain evidence="3">SN15 / ATCC MYA-4574 / FGSC 10173)</strain>
    </source>
</reference>
<name>A0A7U2I1P3_PHANO</name>
<accession>A0A7U2I1P3</accession>
<keyword evidence="1" id="KW-0472">Membrane</keyword>
<keyword evidence="1" id="KW-0812">Transmembrane</keyword>
<proteinExistence type="predicted"/>
<dbReference type="EMBL" id="CP069032">
    <property type="protein sequence ID" value="QRD00066.1"/>
    <property type="molecule type" value="Genomic_DNA"/>
</dbReference>
<dbReference type="VEuPathDB" id="FungiDB:JI435_304930"/>
<sequence>MRLMCIYAKEFTFRYADMKFVAYAPSFMLFNLGFVGQAKSDTKACLCHPVPEFRYTVDGRFGLHIFATTKDQPARVCGMLMSSTTLPNTIYPG</sequence>
<protein>
    <submittedName>
        <fullName evidence="2">Uncharacterized protein</fullName>
    </submittedName>
</protein>
<keyword evidence="3" id="KW-1185">Reference proteome</keyword>